<proteinExistence type="inferred from homology"/>
<evidence type="ECO:0000256" key="2">
    <source>
        <dbReference type="ARBA" id="ARBA00009773"/>
    </source>
</evidence>
<dbReference type="Pfam" id="PF01594">
    <property type="entry name" value="AI-2E_transport"/>
    <property type="match status" value="1"/>
</dbReference>
<keyword evidence="10" id="KW-1185">Reference proteome</keyword>
<dbReference type="PANTHER" id="PTHR21716:SF53">
    <property type="entry name" value="PERMEASE PERM-RELATED"/>
    <property type="match status" value="1"/>
</dbReference>
<evidence type="ECO:0000256" key="4">
    <source>
        <dbReference type="ARBA" id="ARBA00022475"/>
    </source>
</evidence>
<keyword evidence="7 8" id="KW-0472">Membrane</keyword>
<comment type="caution">
    <text evidence="9">The sequence shown here is derived from an EMBL/GenBank/DDBJ whole genome shotgun (WGS) entry which is preliminary data.</text>
</comment>
<sequence>MIKSHSSKLSPFLNKTVIYLLLGIAIFFFLSWYFSNITIYIVISLVLATILRPLTNYIAQTQFYKIKIPRIIAVILSFLLLVLVLGMFILLFVPLISEQIQVIANINYESLYQRMTRPLQGLEKYIIDNQLWDAKEGFLVEGLKENLLKLVAKTNLQEIINRVLSITGNVLVGILAVSFITFFFLFETGIRRRQLISIIPNGYFEVTISALFKIEKLLSNYLIGLLFQMICIFSIAAVGLSILGIKYALTIAVFAAVANLIPYAGPVLGASFGIIVGISTTGTFLNTQDYIFLLLKIGIVFSIVQITDNLVLQPLIFSKSVKAHPLEIFVIIFAGATVAGIVGMIVAIPFYTVLRVSVIELYKGFKQYRIFKLT</sequence>
<feature type="transmembrane region" description="Helical" evidence="8">
    <location>
        <begin position="163"/>
        <end position="186"/>
    </location>
</feature>
<evidence type="ECO:0000256" key="6">
    <source>
        <dbReference type="ARBA" id="ARBA00022989"/>
    </source>
</evidence>
<comment type="subcellular location">
    <subcellularLocation>
        <location evidence="1">Cell membrane</location>
        <topology evidence="1">Multi-pass membrane protein</topology>
    </subcellularLocation>
</comment>
<dbReference type="RefSeq" id="WP_346759422.1">
    <property type="nucleotide sequence ID" value="NZ_JAUJEB010000004.1"/>
</dbReference>
<feature type="transmembrane region" description="Helical" evidence="8">
    <location>
        <begin position="328"/>
        <end position="354"/>
    </location>
</feature>
<evidence type="ECO:0000256" key="8">
    <source>
        <dbReference type="SAM" id="Phobius"/>
    </source>
</evidence>
<accession>A0ABT8LBE2</accession>
<protein>
    <submittedName>
        <fullName evidence="9">AI-2E family transporter</fullName>
    </submittedName>
</protein>
<feature type="transmembrane region" description="Helical" evidence="8">
    <location>
        <begin position="71"/>
        <end position="93"/>
    </location>
</feature>
<keyword evidence="6 8" id="KW-1133">Transmembrane helix</keyword>
<evidence type="ECO:0000256" key="3">
    <source>
        <dbReference type="ARBA" id="ARBA00022448"/>
    </source>
</evidence>
<evidence type="ECO:0000256" key="5">
    <source>
        <dbReference type="ARBA" id="ARBA00022692"/>
    </source>
</evidence>
<dbReference type="InterPro" id="IPR002549">
    <property type="entry name" value="AI-2E-like"/>
</dbReference>
<feature type="transmembrane region" description="Helical" evidence="8">
    <location>
        <begin position="251"/>
        <end position="278"/>
    </location>
</feature>
<keyword evidence="4" id="KW-1003">Cell membrane</keyword>
<dbReference type="EMBL" id="JAUJEB010000004">
    <property type="protein sequence ID" value="MDN5214085.1"/>
    <property type="molecule type" value="Genomic_DNA"/>
</dbReference>
<evidence type="ECO:0000256" key="1">
    <source>
        <dbReference type="ARBA" id="ARBA00004651"/>
    </source>
</evidence>
<name>A0ABT8LBE2_9BACT</name>
<feature type="transmembrane region" description="Helical" evidence="8">
    <location>
        <begin position="221"/>
        <end position="245"/>
    </location>
</feature>
<keyword evidence="3" id="KW-0813">Transport</keyword>
<dbReference type="PANTHER" id="PTHR21716">
    <property type="entry name" value="TRANSMEMBRANE PROTEIN"/>
    <property type="match status" value="1"/>
</dbReference>
<keyword evidence="5 8" id="KW-0812">Transmembrane</keyword>
<feature type="transmembrane region" description="Helical" evidence="8">
    <location>
        <begin position="290"/>
        <end position="308"/>
    </location>
</feature>
<evidence type="ECO:0000256" key="7">
    <source>
        <dbReference type="ARBA" id="ARBA00023136"/>
    </source>
</evidence>
<dbReference type="Proteomes" id="UP001172083">
    <property type="component" value="Unassembled WGS sequence"/>
</dbReference>
<comment type="similarity">
    <text evidence="2">Belongs to the autoinducer-2 exporter (AI-2E) (TC 2.A.86) family.</text>
</comment>
<reference evidence="9" key="1">
    <citation type="submission" date="2023-06" db="EMBL/GenBank/DDBJ databases">
        <title>Genomic of Agaribacillus aureum.</title>
        <authorList>
            <person name="Wang G."/>
        </authorList>
    </citation>
    <scope>NUCLEOTIDE SEQUENCE</scope>
    <source>
        <strain evidence="9">BMA12</strain>
    </source>
</reference>
<evidence type="ECO:0000313" key="9">
    <source>
        <dbReference type="EMBL" id="MDN5214085.1"/>
    </source>
</evidence>
<evidence type="ECO:0000313" key="10">
    <source>
        <dbReference type="Proteomes" id="UP001172083"/>
    </source>
</evidence>
<feature type="transmembrane region" description="Helical" evidence="8">
    <location>
        <begin position="39"/>
        <end position="59"/>
    </location>
</feature>
<feature type="transmembrane region" description="Helical" evidence="8">
    <location>
        <begin position="12"/>
        <end position="33"/>
    </location>
</feature>
<gene>
    <name evidence="9" type="ORF">QQ020_18560</name>
</gene>
<organism evidence="9 10">
    <name type="scientific">Agaribacillus aureus</name>
    <dbReference type="NCBI Taxonomy" id="3051825"/>
    <lineage>
        <taxon>Bacteria</taxon>
        <taxon>Pseudomonadati</taxon>
        <taxon>Bacteroidota</taxon>
        <taxon>Cytophagia</taxon>
        <taxon>Cytophagales</taxon>
        <taxon>Splendidivirgaceae</taxon>
        <taxon>Agaribacillus</taxon>
    </lineage>
</organism>